<dbReference type="HOGENOM" id="CLU_171507_1_0_1"/>
<protein>
    <recommendedName>
        <fullName evidence="1">DUF8040 domain-containing protein</fullName>
    </recommendedName>
</protein>
<reference evidence="2 3" key="1">
    <citation type="submission" date="2014-04" db="EMBL/GenBank/DDBJ databases">
        <title>Evolutionary Origins and Diversification of the Mycorrhizal Mutualists.</title>
        <authorList>
            <consortium name="DOE Joint Genome Institute"/>
            <consortium name="Mycorrhizal Genomics Consortium"/>
            <person name="Kohler A."/>
            <person name="Kuo A."/>
            <person name="Nagy L.G."/>
            <person name="Floudas D."/>
            <person name="Copeland A."/>
            <person name="Barry K.W."/>
            <person name="Cichocki N."/>
            <person name="Veneault-Fourrey C."/>
            <person name="LaButti K."/>
            <person name="Lindquist E.A."/>
            <person name="Lipzen A."/>
            <person name="Lundell T."/>
            <person name="Morin E."/>
            <person name="Murat C."/>
            <person name="Riley R."/>
            <person name="Ohm R."/>
            <person name="Sun H."/>
            <person name="Tunlid A."/>
            <person name="Henrissat B."/>
            <person name="Grigoriev I.V."/>
            <person name="Hibbett D.S."/>
            <person name="Martin F."/>
        </authorList>
    </citation>
    <scope>NUCLEOTIDE SEQUENCE [LARGE SCALE GENOMIC DNA]</scope>
    <source>
        <strain evidence="2 3">FD-317 M1</strain>
    </source>
</reference>
<dbReference type="OrthoDB" id="2430314at2759"/>
<evidence type="ECO:0000313" key="2">
    <source>
        <dbReference type="EMBL" id="KIK58489.1"/>
    </source>
</evidence>
<evidence type="ECO:0000259" key="1">
    <source>
        <dbReference type="Pfam" id="PF26138"/>
    </source>
</evidence>
<name>A0A0D0C7R4_9AGAR</name>
<feature type="non-terminal residue" evidence="2">
    <location>
        <position position="1"/>
    </location>
</feature>
<proteinExistence type="predicted"/>
<sequence length="92" mass="10529">LYWKQLYHNSCLTGYGWVQELIHSHPDCIQSEHGVRLHVFVALVEQLQALGIENSRNITLEKQAAIFLYISVTGLSLRHVAEQFQHANDTIS</sequence>
<dbReference type="Proteomes" id="UP000053593">
    <property type="component" value="Unassembled WGS sequence"/>
</dbReference>
<dbReference type="InterPro" id="IPR058353">
    <property type="entry name" value="DUF8040"/>
</dbReference>
<feature type="non-terminal residue" evidence="2">
    <location>
        <position position="92"/>
    </location>
</feature>
<dbReference type="Pfam" id="PF26138">
    <property type="entry name" value="DUF8040"/>
    <property type="match status" value="1"/>
</dbReference>
<organism evidence="2 3">
    <name type="scientific">Collybiopsis luxurians FD-317 M1</name>
    <dbReference type="NCBI Taxonomy" id="944289"/>
    <lineage>
        <taxon>Eukaryota</taxon>
        <taxon>Fungi</taxon>
        <taxon>Dikarya</taxon>
        <taxon>Basidiomycota</taxon>
        <taxon>Agaricomycotina</taxon>
        <taxon>Agaricomycetes</taxon>
        <taxon>Agaricomycetidae</taxon>
        <taxon>Agaricales</taxon>
        <taxon>Marasmiineae</taxon>
        <taxon>Omphalotaceae</taxon>
        <taxon>Collybiopsis</taxon>
        <taxon>Collybiopsis luxurians</taxon>
    </lineage>
</organism>
<gene>
    <name evidence="2" type="ORF">GYMLUDRAFT_112338</name>
</gene>
<feature type="domain" description="DUF8040" evidence="1">
    <location>
        <begin position="9"/>
        <end position="92"/>
    </location>
</feature>
<accession>A0A0D0C7R4</accession>
<dbReference type="EMBL" id="KN834785">
    <property type="protein sequence ID" value="KIK58489.1"/>
    <property type="molecule type" value="Genomic_DNA"/>
</dbReference>
<keyword evidence="3" id="KW-1185">Reference proteome</keyword>
<dbReference type="AlphaFoldDB" id="A0A0D0C7R4"/>
<evidence type="ECO:0000313" key="3">
    <source>
        <dbReference type="Proteomes" id="UP000053593"/>
    </source>
</evidence>